<feature type="transmembrane region" description="Helical" evidence="1">
    <location>
        <begin position="277"/>
        <end position="299"/>
    </location>
</feature>
<evidence type="ECO:0000313" key="3">
    <source>
        <dbReference type="Proteomes" id="UP001312865"/>
    </source>
</evidence>
<feature type="transmembrane region" description="Helical" evidence="1">
    <location>
        <begin position="100"/>
        <end position="123"/>
    </location>
</feature>
<keyword evidence="1" id="KW-0812">Transmembrane</keyword>
<accession>A0ABU8HGB2</accession>
<feature type="transmembrane region" description="Helical" evidence="1">
    <location>
        <begin position="216"/>
        <end position="233"/>
    </location>
</feature>
<keyword evidence="3" id="KW-1185">Reference proteome</keyword>
<organism evidence="2 3">
    <name type="scientific">Bacillus spongiae</name>
    <dbReference type="NCBI Taxonomy" id="2683610"/>
    <lineage>
        <taxon>Bacteria</taxon>
        <taxon>Bacillati</taxon>
        <taxon>Bacillota</taxon>
        <taxon>Bacilli</taxon>
        <taxon>Bacillales</taxon>
        <taxon>Bacillaceae</taxon>
        <taxon>Bacillus</taxon>
    </lineage>
</organism>
<dbReference type="InterPro" id="IPR018710">
    <property type="entry name" value="DUF2232"/>
</dbReference>
<evidence type="ECO:0000256" key="1">
    <source>
        <dbReference type="SAM" id="Phobius"/>
    </source>
</evidence>
<dbReference type="PANTHER" id="PTHR41324">
    <property type="entry name" value="MEMBRANE PROTEIN-RELATED"/>
    <property type="match status" value="1"/>
</dbReference>
<feature type="transmembrane region" description="Helical" evidence="1">
    <location>
        <begin position="55"/>
        <end position="88"/>
    </location>
</feature>
<feature type="transmembrane region" description="Helical" evidence="1">
    <location>
        <begin position="12"/>
        <end position="43"/>
    </location>
</feature>
<feature type="transmembrane region" description="Helical" evidence="1">
    <location>
        <begin position="239"/>
        <end position="265"/>
    </location>
</feature>
<sequence length="312" mass="35300">MLKTKGITEGAILLSVFAVLLFITLFVPLLGFISSLFLILPFLLYSSKYPLNYSFVLVIASIGLSLFIGSVLSLPIVVTTSIVGVLIGYFVQQGRQKGTILLVASVVTLIITVIEYMIAVVFLEVNIVSELFKTLDEAVEMSYGIVERMGQTPDPKAIESMESMVDLMKALVPSIFVIMSVMSVLIWMLLNFPIMKRFGVNVPKFQPFHKMMLPKSILWYYLITLVISLFISVEPGSYGYFALVNLSFIFQLLLILQGFSFLFYWSYSRGWSKAIPVSLTIFFLIFYPLLFIIRLLGIIDLGFNLRQRLQHK</sequence>
<dbReference type="PANTHER" id="PTHR41324:SF1">
    <property type="entry name" value="DUF2232 DOMAIN-CONTAINING PROTEIN"/>
    <property type="match status" value="1"/>
</dbReference>
<name>A0ABU8HGB2_9BACI</name>
<reference evidence="2 3" key="1">
    <citation type="journal article" date="2018" name="J. Microbiol.">
        <title>Bacillus spongiae sp. nov., isolated from sponge of Jeju Island.</title>
        <authorList>
            <person name="Lee G.E."/>
            <person name="Im W.T."/>
            <person name="Park J.S."/>
        </authorList>
    </citation>
    <scope>NUCLEOTIDE SEQUENCE [LARGE SCALE GENOMIC DNA]</scope>
    <source>
        <strain evidence="2 3">135PIL107-10</strain>
    </source>
</reference>
<feature type="transmembrane region" description="Helical" evidence="1">
    <location>
        <begin position="170"/>
        <end position="195"/>
    </location>
</feature>
<dbReference type="EMBL" id="JBBAXC010000012">
    <property type="protein sequence ID" value="MEI5908385.1"/>
    <property type="molecule type" value="Genomic_DNA"/>
</dbReference>
<protein>
    <submittedName>
        <fullName evidence="2">YybS family protein</fullName>
    </submittedName>
</protein>
<evidence type="ECO:0000313" key="2">
    <source>
        <dbReference type="EMBL" id="MEI5908385.1"/>
    </source>
</evidence>
<comment type="caution">
    <text evidence="2">The sequence shown here is derived from an EMBL/GenBank/DDBJ whole genome shotgun (WGS) entry which is preliminary data.</text>
</comment>
<gene>
    <name evidence="2" type="ORF">WAK64_15140</name>
</gene>
<keyword evidence="1" id="KW-0472">Membrane</keyword>
<dbReference type="RefSeq" id="WP_336587827.1">
    <property type="nucleotide sequence ID" value="NZ_JBBAXC010000012.1"/>
</dbReference>
<keyword evidence="1" id="KW-1133">Transmembrane helix</keyword>
<dbReference type="Pfam" id="PF09991">
    <property type="entry name" value="DUF2232"/>
    <property type="match status" value="1"/>
</dbReference>
<dbReference type="Proteomes" id="UP001312865">
    <property type="component" value="Unassembled WGS sequence"/>
</dbReference>
<proteinExistence type="predicted"/>